<gene>
    <name evidence="1" type="ORF">SAMN05216410_1463</name>
</gene>
<sequence length="85" mass="9705">MRISRANVSELYTVRSYANFNGIYVSVYQVFPTTKTAWIYYIGGSEEQPIHPAFEPDPDPGIAWWNATVPWDSLTDVVEPVIPIR</sequence>
<evidence type="ECO:0000313" key="2">
    <source>
        <dbReference type="Proteomes" id="UP000199039"/>
    </source>
</evidence>
<keyword evidence="2" id="KW-1185">Reference proteome</keyword>
<dbReference type="AlphaFoldDB" id="A0A1G6K0W1"/>
<dbReference type="EMBL" id="FMYH01000002">
    <property type="protein sequence ID" value="SDC24501.1"/>
    <property type="molecule type" value="Genomic_DNA"/>
</dbReference>
<reference evidence="1 2" key="1">
    <citation type="submission" date="2016-09" db="EMBL/GenBank/DDBJ databases">
        <authorList>
            <person name="Capua I."/>
            <person name="De Benedictis P."/>
            <person name="Joannis T."/>
            <person name="Lombin L.H."/>
            <person name="Cattoli G."/>
        </authorList>
    </citation>
    <scope>NUCLEOTIDE SEQUENCE [LARGE SCALE GENOMIC DNA]</scope>
    <source>
        <strain evidence="1 2">ISLP-3</strain>
    </source>
</reference>
<accession>A0A1G6K0W1</accession>
<name>A0A1G6K0W1_9MICO</name>
<organism evidence="1 2">
    <name type="scientific">Sanguibacter gelidistatuariae</name>
    <dbReference type="NCBI Taxonomy" id="1814289"/>
    <lineage>
        <taxon>Bacteria</taxon>
        <taxon>Bacillati</taxon>
        <taxon>Actinomycetota</taxon>
        <taxon>Actinomycetes</taxon>
        <taxon>Micrococcales</taxon>
        <taxon>Sanguibacteraceae</taxon>
        <taxon>Sanguibacter</taxon>
    </lineage>
</organism>
<proteinExistence type="predicted"/>
<protein>
    <submittedName>
        <fullName evidence="1">Uncharacterized protein</fullName>
    </submittedName>
</protein>
<dbReference type="Proteomes" id="UP000199039">
    <property type="component" value="Unassembled WGS sequence"/>
</dbReference>
<evidence type="ECO:0000313" key="1">
    <source>
        <dbReference type="EMBL" id="SDC24501.1"/>
    </source>
</evidence>